<evidence type="ECO:0000256" key="7">
    <source>
        <dbReference type="SAM" id="Phobius"/>
    </source>
</evidence>
<evidence type="ECO:0000256" key="5">
    <source>
        <dbReference type="ARBA" id="ARBA00023136"/>
    </source>
</evidence>
<keyword evidence="3 7" id="KW-0812">Transmembrane</keyword>
<dbReference type="HOGENOM" id="CLU_065797_2_0_5"/>
<evidence type="ECO:0000256" key="2">
    <source>
        <dbReference type="ARBA" id="ARBA00007802"/>
    </source>
</evidence>
<proteinExistence type="inferred from homology"/>
<keyword evidence="8" id="KW-0614">Plasmid</keyword>
<dbReference type="GO" id="GO:0030255">
    <property type="term" value="P:protein secretion by the type IV secretion system"/>
    <property type="evidence" value="ECO:0007669"/>
    <property type="project" value="InterPro"/>
</dbReference>
<keyword evidence="9" id="KW-1185">Reference proteome</keyword>
<feature type="compositionally biased region" description="Low complexity" evidence="6">
    <location>
        <begin position="299"/>
        <end position="312"/>
    </location>
</feature>
<geneLocation type="plasmid" evidence="9">
    <name>pHLK1</name>
</geneLocation>
<evidence type="ECO:0000256" key="1">
    <source>
        <dbReference type="ARBA" id="ARBA00004141"/>
    </source>
</evidence>
<keyword evidence="5 7" id="KW-0472">Membrane</keyword>
<comment type="similarity">
    <text evidence="2">Belongs to the TrbL/VirB6 family.</text>
</comment>
<dbReference type="AlphaFoldDB" id="B4RHY0"/>
<dbReference type="Proteomes" id="UP000001868">
    <property type="component" value="Plasmid pHLK1"/>
</dbReference>
<feature type="transmembrane region" description="Helical" evidence="7">
    <location>
        <begin position="35"/>
        <end position="55"/>
    </location>
</feature>
<accession>B4RHY0</accession>
<protein>
    <submittedName>
        <fullName evidence="8">VirB6 type IV secretion protein</fullName>
    </submittedName>
</protein>
<evidence type="ECO:0000313" key="8">
    <source>
        <dbReference type="EMBL" id="ACG79955.1"/>
    </source>
</evidence>
<feature type="region of interest" description="Disordered" evidence="6">
    <location>
        <begin position="286"/>
        <end position="312"/>
    </location>
</feature>
<feature type="transmembrane region" description="Helical" evidence="7">
    <location>
        <begin position="139"/>
        <end position="159"/>
    </location>
</feature>
<dbReference type="KEGG" id="pzu:PHZ_p0012"/>
<evidence type="ECO:0000256" key="6">
    <source>
        <dbReference type="SAM" id="MobiDB-lite"/>
    </source>
</evidence>
<feature type="transmembrane region" description="Helical" evidence="7">
    <location>
        <begin position="230"/>
        <end position="250"/>
    </location>
</feature>
<feature type="transmembrane region" description="Helical" evidence="7">
    <location>
        <begin position="67"/>
        <end position="84"/>
    </location>
</feature>
<gene>
    <name evidence="8" type="primary">virB6</name>
    <name evidence="8" type="ordered locus">PHZ_p0012</name>
</gene>
<evidence type="ECO:0000256" key="4">
    <source>
        <dbReference type="ARBA" id="ARBA00022989"/>
    </source>
</evidence>
<feature type="transmembrane region" description="Helical" evidence="7">
    <location>
        <begin position="166"/>
        <end position="185"/>
    </location>
</feature>
<feature type="transmembrane region" description="Helical" evidence="7">
    <location>
        <begin position="197"/>
        <end position="218"/>
    </location>
</feature>
<dbReference type="eggNOG" id="COG3704">
    <property type="taxonomic scope" value="Bacteria"/>
</dbReference>
<dbReference type="GO" id="GO:0016020">
    <property type="term" value="C:membrane"/>
    <property type="evidence" value="ECO:0007669"/>
    <property type="project" value="UniProtKB-SubCell"/>
</dbReference>
<dbReference type="InterPro" id="IPR007688">
    <property type="entry name" value="Conjugal_tfr_TrbL/VirB6"/>
</dbReference>
<reference evidence="8 9" key="1">
    <citation type="journal article" date="2008" name="BMC Genomics">
        <title>Complete genome of Phenylobacterium zucineum - a novel facultative intracellular bacterium isolated from human erythroleukemia cell line K562.</title>
        <authorList>
            <person name="Luo Y."/>
            <person name="Xu X."/>
            <person name="Ding Z."/>
            <person name="Liu Z."/>
            <person name="Zhang B."/>
            <person name="Yan Z."/>
            <person name="Sun J."/>
            <person name="Hu S."/>
            <person name="Hu X."/>
        </authorList>
    </citation>
    <scope>NUCLEOTIDE SEQUENCE [LARGE SCALE GENOMIC DNA]</scope>
    <source>
        <strain evidence="9">HLK1</strain>
        <plasmid evidence="9">Plasmid pHLK1</plasmid>
    </source>
</reference>
<organism evidence="8 9">
    <name type="scientific">Phenylobacterium zucineum (strain HLK1)</name>
    <dbReference type="NCBI Taxonomy" id="450851"/>
    <lineage>
        <taxon>Bacteria</taxon>
        <taxon>Pseudomonadati</taxon>
        <taxon>Pseudomonadota</taxon>
        <taxon>Alphaproteobacteria</taxon>
        <taxon>Caulobacterales</taxon>
        <taxon>Caulobacteraceae</taxon>
        <taxon>Phenylobacterium</taxon>
    </lineage>
</organism>
<dbReference type="OrthoDB" id="7854576at2"/>
<evidence type="ECO:0000256" key="3">
    <source>
        <dbReference type="ARBA" id="ARBA00022692"/>
    </source>
</evidence>
<dbReference type="EMBL" id="CP000748">
    <property type="protein sequence ID" value="ACG79955.1"/>
    <property type="molecule type" value="Genomic_DNA"/>
</dbReference>
<sequence length="312" mass="33118">MAGVFDPAYDYVDGQLDQFLNQRLSDVIAEVDGPLRAALLLYVVLYGLAVLRGMINEPIMEGVGRMIKLAFVYTVATTVAYSDWVTEPLFHDLPNSLARAISGGNVQTIGQAFDDFLGRGFELAESCSQSANMMDPVPWIVALLIYGVTALAAGLGFGITMLAKVALALLVAVGPIFIACIPFEATRKYFWGWVSQGVNYLLVFALIIAVFQLVLALVQNQWGMITAQPDPKVAGLVFSVYGVLAAIFFLQVPNIATGIAGGAAAGLRDFGRSGVWATRAASKINAPSLPKWGGGSGGSVSRSSSNNSRRAA</sequence>
<dbReference type="RefSeq" id="WP_012520255.1">
    <property type="nucleotide sequence ID" value="NC_011143.1"/>
</dbReference>
<evidence type="ECO:0000313" key="9">
    <source>
        <dbReference type="Proteomes" id="UP000001868"/>
    </source>
</evidence>
<comment type="subcellular location">
    <subcellularLocation>
        <location evidence="1">Membrane</location>
        <topology evidence="1">Multi-pass membrane protein</topology>
    </subcellularLocation>
</comment>
<dbReference type="Pfam" id="PF04610">
    <property type="entry name" value="TrbL"/>
    <property type="match status" value="1"/>
</dbReference>
<keyword evidence="4 7" id="KW-1133">Transmembrane helix</keyword>
<name>B4RHY0_PHEZH</name>